<accession>A0A173YLP3</accession>
<organism evidence="1 2">
    <name type="scientific">Blautia obeum</name>
    <dbReference type="NCBI Taxonomy" id="40520"/>
    <lineage>
        <taxon>Bacteria</taxon>
        <taxon>Bacillati</taxon>
        <taxon>Bacillota</taxon>
        <taxon>Clostridia</taxon>
        <taxon>Lachnospirales</taxon>
        <taxon>Lachnospiraceae</taxon>
        <taxon>Blautia</taxon>
    </lineage>
</organism>
<dbReference type="EMBL" id="CYZP01000004">
    <property type="protein sequence ID" value="CUN64834.1"/>
    <property type="molecule type" value="Genomic_DNA"/>
</dbReference>
<name>A0A173YLP3_9FIRM</name>
<dbReference type="AlphaFoldDB" id="A0A173YLP3"/>
<dbReference type="RefSeq" id="WP_055057475.1">
    <property type="nucleotide sequence ID" value="NZ_CYZP01000004.1"/>
</dbReference>
<dbReference type="InterPro" id="IPR027417">
    <property type="entry name" value="P-loop_NTPase"/>
</dbReference>
<gene>
    <name evidence="1" type="ORF">ERS852476_00711</name>
</gene>
<dbReference type="SUPFAM" id="SSF52540">
    <property type="entry name" value="P-loop containing nucleoside triphosphate hydrolases"/>
    <property type="match status" value="1"/>
</dbReference>
<dbReference type="Gene3D" id="3.40.50.300">
    <property type="entry name" value="P-loop containing nucleotide triphosphate hydrolases"/>
    <property type="match status" value="1"/>
</dbReference>
<dbReference type="Proteomes" id="UP000095645">
    <property type="component" value="Unassembled WGS sequence"/>
</dbReference>
<evidence type="ECO:0000313" key="1">
    <source>
        <dbReference type="EMBL" id="CUN64834.1"/>
    </source>
</evidence>
<proteinExistence type="predicted"/>
<evidence type="ECO:0000313" key="2">
    <source>
        <dbReference type="Proteomes" id="UP000095645"/>
    </source>
</evidence>
<protein>
    <submittedName>
        <fullName evidence="1">Predicted ATPase (AAA+ superfamily)</fullName>
    </submittedName>
</protein>
<reference evidence="1 2" key="1">
    <citation type="submission" date="2015-09" db="EMBL/GenBank/DDBJ databases">
        <authorList>
            <consortium name="Pathogen Informatics"/>
        </authorList>
    </citation>
    <scope>NUCLEOTIDE SEQUENCE [LARGE SCALE GENOMIC DNA]</scope>
    <source>
        <strain evidence="1 2">2789STDY5834861</strain>
    </source>
</reference>
<sequence length="532" mass="62313">MGRVFNTTGVCIPEKHYMVNINGRLQQIKVLVDEGKYFTINRARQYGKTTTLRALAEMLRDEYYVVLLDFQTFDNEKFSNGNVFSVAFAGSFLRVLRRNCKTMNNEMVSVIEEMKKDADYANRYFSLKELFEGLSDICEAADRKIVLMIDEVDSAANNQVFIDFLAQLRAQYLDREFYPGFQSVILAGVYDIKNLKRKLRPEEGHRYNSPWNIAADFSIEMSFSESEIAGMLQEYEIDHRTGMNISKMSELLYAYTAGYPFLVSRICQLMDERVRDEYENLKLVWTENGFNEAVRILLAEKNPLFESLVGKICDYPELSVMLKTLLFTGRNIAYNPDETSIDMAQMFGFIKNQNGNVVIANRIFEMRLYNYYLTEAKMQQTEIYKAALQDKSQFIVNGYLDMERILECFVVHFQDIYGESDEKFLEEQGRKFFLLYLKPIINGTGNYYIESRTRDLRRTDVIVDYHGRQYIIELKIWHGDEYNKRGEQQLVGYLEDYHVDKGYMLSFNFNRKKQSGIRKIIVNEKTIVEAVV</sequence>
<dbReference type="Pfam" id="PF14516">
    <property type="entry name" value="AAA_35"/>
    <property type="match status" value="1"/>
</dbReference>